<keyword evidence="2" id="KW-1185">Reference proteome</keyword>
<evidence type="ECO:0000313" key="2">
    <source>
        <dbReference type="Proteomes" id="UP000233080"/>
    </source>
</evidence>
<reference evidence="1" key="1">
    <citation type="submission" date="2025-08" db="UniProtKB">
        <authorList>
            <consortium name="Ensembl"/>
        </authorList>
    </citation>
    <scope>IDENTIFICATION</scope>
</reference>
<dbReference type="Proteomes" id="UP000233080">
    <property type="component" value="Unassembled WGS sequence"/>
</dbReference>
<dbReference type="AlphaFoldDB" id="A0A2K5K480"/>
<dbReference type="Ensembl" id="ENSCANT00000059174.1">
    <property type="protein sequence ID" value="ENSCANP00000035928.1"/>
    <property type="gene ID" value="ENSCANG00000041661.1"/>
</dbReference>
<organism evidence="1 2">
    <name type="scientific">Colobus angolensis palliatus</name>
    <name type="common">Peters' Angolan colobus</name>
    <dbReference type="NCBI Taxonomy" id="336983"/>
    <lineage>
        <taxon>Eukaryota</taxon>
        <taxon>Metazoa</taxon>
        <taxon>Chordata</taxon>
        <taxon>Craniata</taxon>
        <taxon>Vertebrata</taxon>
        <taxon>Euteleostomi</taxon>
        <taxon>Mammalia</taxon>
        <taxon>Eutheria</taxon>
        <taxon>Euarchontoglires</taxon>
        <taxon>Primates</taxon>
        <taxon>Haplorrhini</taxon>
        <taxon>Catarrhini</taxon>
        <taxon>Cercopithecidae</taxon>
        <taxon>Colobinae</taxon>
        <taxon>Colobus</taxon>
    </lineage>
</organism>
<proteinExistence type="predicted"/>
<evidence type="ECO:0000313" key="1">
    <source>
        <dbReference type="Ensembl" id="ENSCANP00000035928.1"/>
    </source>
</evidence>
<protein>
    <submittedName>
        <fullName evidence="1">Uncharacterized protein</fullName>
    </submittedName>
</protein>
<accession>A0A2K5K480</accession>
<dbReference type="OMA" id="TFTPCSY"/>
<reference evidence="1" key="2">
    <citation type="submission" date="2025-09" db="UniProtKB">
        <authorList>
            <consortium name="Ensembl"/>
        </authorList>
    </citation>
    <scope>IDENTIFICATION</scope>
</reference>
<name>A0A2K5K480_COLAP</name>
<sequence>MGLFIAARRALGIYFPKHKNTGTQEDQLEDNSLGTETNTAQSADLTGSNAFAVEFSGFLWLTLRFTPCSYNISKDF</sequence>